<dbReference type="EMBL" id="DF236989">
    <property type="protein sequence ID" value="GAQ79875.1"/>
    <property type="molecule type" value="Genomic_DNA"/>
</dbReference>
<protein>
    <submittedName>
        <fullName evidence="2">Uncharacterized protein</fullName>
    </submittedName>
</protein>
<dbReference type="Proteomes" id="UP000054558">
    <property type="component" value="Unassembled WGS sequence"/>
</dbReference>
<evidence type="ECO:0000256" key="1">
    <source>
        <dbReference type="SAM" id="MobiDB-lite"/>
    </source>
</evidence>
<feature type="compositionally biased region" description="Low complexity" evidence="1">
    <location>
        <begin position="32"/>
        <end position="60"/>
    </location>
</feature>
<sequence length="169" mass="17950">MASPAPSLWGQGQLTLPSAASHRTASAKAHPRSSARSTRGSSTTGSARTSRAATPRASTTVCREIQVTDNARLIAMAASTLSKFFPNQSDVLDALADAGVEAAITTVGGDFLKECIPINPGPRCRTWRLVAANSGAKSFMMRRFQQLNLKLLEAGLEASDWGWGTNKKF</sequence>
<organism evidence="2 3">
    <name type="scientific">Klebsormidium nitens</name>
    <name type="common">Green alga</name>
    <name type="synonym">Ulothrix nitens</name>
    <dbReference type="NCBI Taxonomy" id="105231"/>
    <lineage>
        <taxon>Eukaryota</taxon>
        <taxon>Viridiplantae</taxon>
        <taxon>Streptophyta</taxon>
        <taxon>Klebsormidiophyceae</taxon>
        <taxon>Klebsormidiales</taxon>
        <taxon>Klebsormidiaceae</taxon>
        <taxon>Klebsormidium</taxon>
    </lineage>
</organism>
<name>A0A1Y1HMM1_KLENI</name>
<evidence type="ECO:0000313" key="3">
    <source>
        <dbReference type="Proteomes" id="UP000054558"/>
    </source>
</evidence>
<feature type="region of interest" description="Disordered" evidence="1">
    <location>
        <begin position="1"/>
        <end position="60"/>
    </location>
</feature>
<feature type="compositionally biased region" description="Polar residues" evidence="1">
    <location>
        <begin position="10"/>
        <end position="24"/>
    </location>
</feature>
<keyword evidence="3" id="KW-1185">Reference proteome</keyword>
<reference evidence="2 3" key="1">
    <citation type="journal article" date="2014" name="Nat. Commun.">
        <title>Klebsormidium flaccidum genome reveals primary factors for plant terrestrial adaptation.</title>
        <authorList>
            <person name="Hori K."/>
            <person name="Maruyama F."/>
            <person name="Fujisawa T."/>
            <person name="Togashi T."/>
            <person name="Yamamoto N."/>
            <person name="Seo M."/>
            <person name="Sato S."/>
            <person name="Yamada T."/>
            <person name="Mori H."/>
            <person name="Tajima N."/>
            <person name="Moriyama T."/>
            <person name="Ikeuchi M."/>
            <person name="Watanabe M."/>
            <person name="Wada H."/>
            <person name="Kobayashi K."/>
            <person name="Saito M."/>
            <person name="Masuda T."/>
            <person name="Sasaki-Sekimoto Y."/>
            <person name="Mashiguchi K."/>
            <person name="Awai K."/>
            <person name="Shimojima M."/>
            <person name="Masuda S."/>
            <person name="Iwai M."/>
            <person name="Nobusawa T."/>
            <person name="Narise T."/>
            <person name="Kondo S."/>
            <person name="Saito H."/>
            <person name="Sato R."/>
            <person name="Murakawa M."/>
            <person name="Ihara Y."/>
            <person name="Oshima-Yamada Y."/>
            <person name="Ohtaka K."/>
            <person name="Satoh M."/>
            <person name="Sonobe K."/>
            <person name="Ishii M."/>
            <person name="Ohtani R."/>
            <person name="Kanamori-Sato M."/>
            <person name="Honoki R."/>
            <person name="Miyazaki D."/>
            <person name="Mochizuki H."/>
            <person name="Umetsu J."/>
            <person name="Higashi K."/>
            <person name="Shibata D."/>
            <person name="Kamiya Y."/>
            <person name="Sato N."/>
            <person name="Nakamura Y."/>
            <person name="Tabata S."/>
            <person name="Ida S."/>
            <person name="Kurokawa K."/>
            <person name="Ohta H."/>
        </authorList>
    </citation>
    <scope>NUCLEOTIDE SEQUENCE [LARGE SCALE GENOMIC DNA]</scope>
    <source>
        <strain evidence="2 3">NIES-2285</strain>
    </source>
</reference>
<proteinExistence type="predicted"/>
<dbReference type="AlphaFoldDB" id="A0A1Y1HMM1"/>
<accession>A0A1Y1HMM1</accession>
<evidence type="ECO:0000313" key="2">
    <source>
        <dbReference type="EMBL" id="GAQ79875.1"/>
    </source>
</evidence>
<gene>
    <name evidence="2" type="ORF">KFL_000400190</name>
</gene>